<keyword evidence="2" id="KW-1185">Reference proteome</keyword>
<accession>A0A2Z6N3U2</accession>
<dbReference type="Proteomes" id="UP000242715">
    <property type="component" value="Unassembled WGS sequence"/>
</dbReference>
<proteinExistence type="predicted"/>
<name>A0A2Z6N3U2_TRISU</name>
<reference evidence="2" key="1">
    <citation type="journal article" date="2017" name="Front. Plant Sci.">
        <title>Climate Clever Clovers: New Paradigm to Reduce the Environmental Footprint of Ruminants by Breeding Low Methanogenic Forages Utilizing Haplotype Variation.</title>
        <authorList>
            <person name="Kaur P."/>
            <person name="Appels R."/>
            <person name="Bayer P.E."/>
            <person name="Keeble-Gagnere G."/>
            <person name="Wang J."/>
            <person name="Hirakawa H."/>
            <person name="Shirasawa K."/>
            <person name="Vercoe P."/>
            <person name="Stefanova K."/>
            <person name="Durmic Z."/>
            <person name="Nichols P."/>
            <person name="Revell C."/>
            <person name="Isobe S.N."/>
            <person name="Edwards D."/>
            <person name="Erskine W."/>
        </authorList>
    </citation>
    <scope>NUCLEOTIDE SEQUENCE [LARGE SCALE GENOMIC DNA]</scope>
    <source>
        <strain evidence="2">cv. Daliak</strain>
    </source>
</reference>
<evidence type="ECO:0000313" key="1">
    <source>
        <dbReference type="EMBL" id="GAU38361.1"/>
    </source>
</evidence>
<evidence type="ECO:0000313" key="2">
    <source>
        <dbReference type="Proteomes" id="UP000242715"/>
    </source>
</evidence>
<organism evidence="1 2">
    <name type="scientific">Trifolium subterraneum</name>
    <name type="common">Subterranean clover</name>
    <dbReference type="NCBI Taxonomy" id="3900"/>
    <lineage>
        <taxon>Eukaryota</taxon>
        <taxon>Viridiplantae</taxon>
        <taxon>Streptophyta</taxon>
        <taxon>Embryophyta</taxon>
        <taxon>Tracheophyta</taxon>
        <taxon>Spermatophyta</taxon>
        <taxon>Magnoliopsida</taxon>
        <taxon>eudicotyledons</taxon>
        <taxon>Gunneridae</taxon>
        <taxon>Pentapetalae</taxon>
        <taxon>rosids</taxon>
        <taxon>fabids</taxon>
        <taxon>Fabales</taxon>
        <taxon>Fabaceae</taxon>
        <taxon>Papilionoideae</taxon>
        <taxon>50 kb inversion clade</taxon>
        <taxon>NPAAA clade</taxon>
        <taxon>Hologalegina</taxon>
        <taxon>IRL clade</taxon>
        <taxon>Trifolieae</taxon>
        <taxon>Trifolium</taxon>
    </lineage>
</organism>
<protein>
    <submittedName>
        <fullName evidence="1">Uncharacterized protein</fullName>
    </submittedName>
</protein>
<dbReference type="AlphaFoldDB" id="A0A2Z6N3U2"/>
<dbReference type="EMBL" id="DF973712">
    <property type="protein sequence ID" value="GAU38361.1"/>
    <property type="molecule type" value="Genomic_DNA"/>
</dbReference>
<sequence>MANLSLRELKRKIKDILVQCNSVPRKRKLDADKYSKVYMQECLKATEVPSIDFGDPSNGDIFITQHNEYRRRTRFVLRYKSFPEKNKNRRIFQNLKEKDKCKCMDIFNSEELIPDEQECKSADV</sequence>
<gene>
    <name evidence="1" type="ORF">TSUD_209400</name>
</gene>